<organism evidence="2 3">
    <name type="scientific">Euroglyphus maynei</name>
    <name type="common">Mayne's house dust mite</name>
    <dbReference type="NCBI Taxonomy" id="6958"/>
    <lineage>
        <taxon>Eukaryota</taxon>
        <taxon>Metazoa</taxon>
        <taxon>Ecdysozoa</taxon>
        <taxon>Arthropoda</taxon>
        <taxon>Chelicerata</taxon>
        <taxon>Arachnida</taxon>
        <taxon>Acari</taxon>
        <taxon>Acariformes</taxon>
        <taxon>Sarcoptiformes</taxon>
        <taxon>Astigmata</taxon>
        <taxon>Psoroptidia</taxon>
        <taxon>Analgoidea</taxon>
        <taxon>Pyroglyphidae</taxon>
        <taxon>Pyroglyphinae</taxon>
        <taxon>Euroglyphus</taxon>
    </lineage>
</organism>
<accession>A0A1Y3BEN0</accession>
<evidence type="ECO:0000313" key="3">
    <source>
        <dbReference type="Proteomes" id="UP000194236"/>
    </source>
</evidence>
<feature type="region of interest" description="Disordered" evidence="1">
    <location>
        <begin position="1"/>
        <end position="44"/>
    </location>
</feature>
<dbReference type="Proteomes" id="UP000194236">
    <property type="component" value="Unassembled WGS sequence"/>
</dbReference>
<feature type="region of interest" description="Disordered" evidence="1">
    <location>
        <begin position="89"/>
        <end position="111"/>
    </location>
</feature>
<evidence type="ECO:0000256" key="1">
    <source>
        <dbReference type="SAM" id="MobiDB-lite"/>
    </source>
</evidence>
<gene>
    <name evidence="2" type="ORF">BLA29_014547</name>
</gene>
<dbReference type="EMBL" id="MUJZ01029667">
    <property type="protein sequence ID" value="OTF78066.1"/>
    <property type="molecule type" value="Genomic_DNA"/>
</dbReference>
<feature type="non-terminal residue" evidence="2">
    <location>
        <position position="1"/>
    </location>
</feature>
<sequence>TTESVNVENQKIIESIREEPEGANNNDSDTTTLQQQHDSKEFADQNRLINELEAKLSSLTIEHEELCQRYHSSQNENQIFERRFKETEEESVKLQHRLHQTEQERDTLQVG</sequence>
<keyword evidence="3" id="KW-1185">Reference proteome</keyword>
<protein>
    <submittedName>
        <fullName evidence="2">Uncharacterized protein</fullName>
    </submittedName>
</protein>
<name>A0A1Y3BEN0_EURMA</name>
<evidence type="ECO:0000313" key="2">
    <source>
        <dbReference type="EMBL" id="OTF78066.1"/>
    </source>
</evidence>
<comment type="caution">
    <text evidence="2">The sequence shown here is derived from an EMBL/GenBank/DDBJ whole genome shotgun (WGS) entry which is preliminary data.</text>
</comment>
<dbReference type="SUPFAM" id="SSF57997">
    <property type="entry name" value="Tropomyosin"/>
    <property type="match status" value="1"/>
</dbReference>
<dbReference type="Gene3D" id="1.20.5.340">
    <property type="match status" value="1"/>
</dbReference>
<proteinExistence type="predicted"/>
<reference evidence="2 3" key="1">
    <citation type="submission" date="2017-03" db="EMBL/GenBank/DDBJ databases">
        <title>Genome Survey of Euroglyphus maynei.</title>
        <authorList>
            <person name="Arlian L.G."/>
            <person name="Morgan M.S."/>
            <person name="Rider S.D."/>
        </authorList>
    </citation>
    <scope>NUCLEOTIDE SEQUENCE [LARGE SCALE GENOMIC DNA]</scope>
    <source>
        <strain evidence="2">Arlian Lab</strain>
        <tissue evidence="2">Whole body</tissue>
    </source>
</reference>
<dbReference type="AlphaFoldDB" id="A0A1Y3BEN0"/>
<feature type="compositionally biased region" description="Polar residues" evidence="1">
    <location>
        <begin position="23"/>
        <end position="36"/>
    </location>
</feature>
<dbReference type="OrthoDB" id="10454664at2759"/>